<evidence type="ECO:0000313" key="6">
    <source>
        <dbReference type="Proteomes" id="UP000050454"/>
    </source>
</evidence>
<dbReference type="STRING" id="1605367.AFM12_10955"/>
<dbReference type="Pfam" id="PF01965">
    <property type="entry name" value="DJ-1_PfpI"/>
    <property type="match status" value="1"/>
</dbReference>
<keyword evidence="2" id="KW-0238">DNA-binding</keyword>
<dbReference type="PANTHER" id="PTHR43130:SF3">
    <property type="entry name" value="HTH-TYPE TRANSCRIPTIONAL REGULATOR RV1931C"/>
    <property type="match status" value="1"/>
</dbReference>
<dbReference type="InterPro" id="IPR002818">
    <property type="entry name" value="DJ-1/PfpI"/>
</dbReference>
<dbReference type="Gene3D" id="3.40.50.880">
    <property type="match status" value="1"/>
</dbReference>
<dbReference type="PANTHER" id="PTHR43130">
    <property type="entry name" value="ARAC-FAMILY TRANSCRIPTIONAL REGULATOR"/>
    <property type="match status" value="1"/>
</dbReference>
<dbReference type="Gene3D" id="1.10.10.60">
    <property type="entry name" value="Homeodomain-like"/>
    <property type="match status" value="2"/>
</dbReference>
<keyword evidence="1" id="KW-0805">Transcription regulation</keyword>
<reference evidence="5 6" key="1">
    <citation type="submission" date="2015-07" db="EMBL/GenBank/DDBJ databases">
        <title>The draft genome sequence of Leadbetterella sp. JN14-9.</title>
        <authorList>
            <person name="Liu Y."/>
            <person name="Du J."/>
            <person name="Shao Z."/>
        </authorList>
    </citation>
    <scope>NUCLEOTIDE SEQUENCE [LARGE SCALE GENOMIC DNA]</scope>
    <source>
        <strain evidence="5 6">JN14-9</strain>
    </source>
</reference>
<protein>
    <submittedName>
        <fullName evidence="5">AraC family transcriptional regulator</fullName>
    </submittedName>
</protein>
<dbReference type="CDD" id="cd03138">
    <property type="entry name" value="GATase1_AraC_2"/>
    <property type="match status" value="1"/>
</dbReference>
<dbReference type="PATRIC" id="fig|1605367.3.peg.3583"/>
<evidence type="ECO:0000256" key="2">
    <source>
        <dbReference type="ARBA" id="ARBA00023125"/>
    </source>
</evidence>
<dbReference type="RefSeq" id="WP_055148127.1">
    <property type="nucleotide sequence ID" value="NZ_JXSZ01000009.1"/>
</dbReference>
<dbReference type="OrthoDB" id="9803764at2"/>
<name>A0A0P7C3R5_9BACT</name>
<dbReference type="Proteomes" id="UP000050454">
    <property type="component" value="Unassembled WGS sequence"/>
</dbReference>
<dbReference type="PRINTS" id="PR00032">
    <property type="entry name" value="HTHARAC"/>
</dbReference>
<comment type="caution">
    <text evidence="5">The sequence shown here is derived from an EMBL/GenBank/DDBJ whole genome shotgun (WGS) entry which is preliminary data.</text>
</comment>
<dbReference type="AlphaFoldDB" id="A0A0P7C3R5"/>
<organism evidence="5 6">
    <name type="scientific">Jiulongibacter sediminis</name>
    <dbReference type="NCBI Taxonomy" id="1605367"/>
    <lineage>
        <taxon>Bacteria</taxon>
        <taxon>Pseudomonadati</taxon>
        <taxon>Bacteroidota</taxon>
        <taxon>Cytophagia</taxon>
        <taxon>Cytophagales</taxon>
        <taxon>Leadbetterellaceae</taxon>
        <taxon>Jiulongibacter</taxon>
    </lineage>
</organism>
<evidence type="ECO:0000256" key="1">
    <source>
        <dbReference type="ARBA" id="ARBA00023015"/>
    </source>
</evidence>
<dbReference type="EMBL" id="LGTQ01000009">
    <property type="protein sequence ID" value="KPM47778.1"/>
    <property type="molecule type" value="Genomic_DNA"/>
</dbReference>
<dbReference type="SUPFAM" id="SSF46689">
    <property type="entry name" value="Homeodomain-like"/>
    <property type="match status" value="2"/>
</dbReference>
<dbReference type="PROSITE" id="PS01124">
    <property type="entry name" value="HTH_ARAC_FAMILY_2"/>
    <property type="match status" value="1"/>
</dbReference>
<evidence type="ECO:0000259" key="4">
    <source>
        <dbReference type="PROSITE" id="PS01124"/>
    </source>
</evidence>
<evidence type="ECO:0000256" key="3">
    <source>
        <dbReference type="ARBA" id="ARBA00023163"/>
    </source>
</evidence>
<dbReference type="InterPro" id="IPR029062">
    <property type="entry name" value="Class_I_gatase-like"/>
</dbReference>
<dbReference type="InterPro" id="IPR052158">
    <property type="entry name" value="INH-QAR"/>
</dbReference>
<evidence type="ECO:0000313" key="5">
    <source>
        <dbReference type="EMBL" id="KPM47778.1"/>
    </source>
</evidence>
<keyword evidence="6" id="KW-1185">Reference proteome</keyword>
<feature type="domain" description="HTH araC/xylS-type" evidence="4">
    <location>
        <begin position="219"/>
        <end position="317"/>
    </location>
</feature>
<dbReference type="InterPro" id="IPR009057">
    <property type="entry name" value="Homeodomain-like_sf"/>
</dbReference>
<sequence length="322" mass="36914">MHVTVFVPEQAVMEAISPPYRLFTSANQFLQWQGKEPLFEVEFVGMTKSVAAQDGEYEIKTHKTIDQVKKTDLVILPALYGDVQQALEKNEPALDWLKSMYRNGSEIASLCIGAFLLANTGLANGKKCSTHWAYYDQFRLMFPQVELLDGTIISDEDGIYSSGGANSIWNLLLYLLEKYTDRNTAIMAAKFFAIDIDRFDQGYFTIFSAQKNHNDPEILKAQELIESKFNEKVTVDELADYIAVNRRTFERRFKNATNNTVVEYLQRVRVEAAKRQFEASRKNVSEVMYEVGYSDNKAFREVFRKVTGLTPVEYRNKYAKVG</sequence>
<proteinExistence type="predicted"/>
<gene>
    <name evidence="5" type="ORF">AFM12_10955</name>
</gene>
<keyword evidence="3" id="KW-0804">Transcription</keyword>
<dbReference type="GO" id="GO:0003700">
    <property type="term" value="F:DNA-binding transcription factor activity"/>
    <property type="evidence" value="ECO:0007669"/>
    <property type="project" value="InterPro"/>
</dbReference>
<dbReference type="GO" id="GO:0043565">
    <property type="term" value="F:sequence-specific DNA binding"/>
    <property type="evidence" value="ECO:0007669"/>
    <property type="project" value="InterPro"/>
</dbReference>
<accession>A0A0P7C3R5</accession>
<dbReference type="SMART" id="SM00342">
    <property type="entry name" value="HTH_ARAC"/>
    <property type="match status" value="1"/>
</dbReference>
<dbReference type="SUPFAM" id="SSF52317">
    <property type="entry name" value="Class I glutamine amidotransferase-like"/>
    <property type="match status" value="1"/>
</dbReference>
<dbReference type="InterPro" id="IPR020449">
    <property type="entry name" value="Tscrpt_reg_AraC-type_HTH"/>
</dbReference>
<dbReference type="InterPro" id="IPR018060">
    <property type="entry name" value="HTH_AraC"/>
</dbReference>
<dbReference type="Pfam" id="PF12833">
    <property type="entry name" value="HTH_18"/>
    <property type="match status" value="1"/>
</dbReference>